<accession>L1LFZ8</accession>
<name>L1LFZ8_THEEQ</name>
<dbReference type="GeneID" id="15807709"/>
<feature type="transmembrane region" description="Helical" evidence="7">
    <location>
        <begin position="181"/>
        <end position="203"/>
    </location>
</feature>
<comment type="caution">
    <text evidence="9">The sequence shown here is derived from an EMBL/GenBank/DDBJ whole genome shotgun (WGS) entry which is preliminary data.</text>
</comment>
<feature type="transmembrane region" description="Helical" evidence="7">
    <location>
        <begin position="65"/>
        <end position="84"/>
    </location>
</feature>
<dbReference type="GO" id="GO:0016020">
    <property type="term" value="C:membrane"/>
    <property type="evidence" value="ECO:0007669"/>
    <property type="project" value="UniProtKB-SubCell"/>
</dbReference>
<dbReference type="SUPFAM" id="SSF103473">
    <property type="entry name" value="MFS general substrate transporter"/>
    <property type="match status" value="1"/>
</dbReference>
<protein>
    <recommendedName>
        <fullName evidence="8">Major facilitator superfamily (MFS) profile domain-containing protein</fullName>
    </recommendedName>
</protein>
<evidence type="ECO:0000256" key="3">
    <source>
        <dbReference type="ARBA" id="ARBA00022692"/>
    </source>
</evidence>
<dbReference type="Pfam" id="PF00117">
    <property type="entry name" value="GATase"/>
    <property type="match status" value="1"/>
</dbReference>
<dbReference type="PROSITE" id="PS50850">
    <property type="entry name" value="MFS"/>
    <property type="match status" value="1"/>
</dbReference>
<feature type="transmembrane region" description="Helical" evidence="7">
    <location>
        <begin position="146"/>
        <end position="169"/>
    </location>
</feature>
<evidence type="ECO:0000256" key="4">
    <source>
        <dbReference type="ARBA" id="ARBA00022989"/>
    </source>
</evidence>
<dbReference type="EMBL" id="ACOU01000002">
    <property type="protein sequence ID" value="EKX74261.1"/>
    <property type="molecule type" value="Genomic_DNA"/>
</dbReference>
<feature type="transmembrane region" description="Helical" evidence="7">
    <location>
        <begin position="344"/>
        <end position="370"/>
    </location>
</feature>
<reference evidence="9 10" key="1">
    <citation type="journal article" date="2012" name="BMC Genomics">
        <title>Comparative genomic analysis and phylogenetic position of Theileria equi.</title>
        <authorList>
            <person name="Kappmeyer L.S."/>
            <person name="Thiagarajan M."/>
            <person name="Herndon D.R."/>
            <person name="Ramsay J.D."/>
            <person name="Caler E."/>
            <person name="Djikeng A."/>
            <person name="Gillespie J.J."/>
            <person name="Lau A.O."/>
            <person name="Roalson E.H."/>
            <person name="Silva J.C."/>
            <person name="Silva M.G."/>
            <person name="Suarez C.E."/>
            <person name="Ueti M.W."/>
            <person name="Nene V.M."/>
            <person name="Mealey R.H."/>
            <person name="Knowles D.P."/>
            <person name="Brayton K.A."/>
        </authorList>
    </citation>
    <scope>NUCLEOTIDE SEQUENCE [LARGE SCALE GENOMIC DNA]</scope>
    <source>
        <strain evidence="9 10">WA</strain>
    </source>
</reference>
<dbReference type="InterPro" id="IPR017926">
    <property type="entry name" value="GATASE"/>
</dbReference>
<feature type="transmembrane region" description="Helical" evidence="7">
    <location>
        <begin position="248"/>
        <end position="274"/>
    </location>
</feature>
<dbReference type="Pfam" id="PF07690">
    <property type="entry name" value="MFS_1"/>
    <property type="match status" value="1"/>
</dbReference>
<evidence type="ECO:0000256" key="2">
    <source>
        <dbReference type="ARBA" id="ARBA00022448"/>
    </source>
</evidence>
<organism evidence="9 10">
    <name type="scientific">Theileria equi strain WA</name>
    <dbReference type="NCBI Taxonomy" id="1537102"/>
    <lineage>
        <taxon>Eukaryota</taxon>
        <taxon>Sar</taxon>
        <taxon>Alveolata</taxon>
        <taxon>Apicomplexa</taxon>
        <taxon>Aconoidasida</taxon>
        <taxon>Piroplasmida</taxon>
        <taxon>Theileriidae</taxon>
        <taxon>Theileria</taxon>
    </lineage>
</organism>
<keyword evidence="4 7" id="KW-1133">Transmembrane helix</keyword>
<keyword evidence="10" id="KW-1185">Reference proteome</keyword>
<dbReference type="InterPro" id="IPR036259">
    <property type="entry name" value="MFS_trans_sf"/>
</dbReference>
<dbReference type="PROSITE" id="PS51273">
    <property type="entry name" value="GATASE_TYPE_1"/>
    <property type="match status" value="1"/>
</dbReference>
<evidence type="ECO:0000313" key="10">
    <source>
        <dbReference type="Proteomes" id="UP000031512"/>
    </source>
</evidence>
<feature type="transmembrane region" description="Helical" evidence="7">
    <location>
        <begin position="280"/>
        <end position="300"/>
    </location>
</feature>
<proteinExistence type="inferred from homology"/>
<dbReference type="InterPro" id="IPR020846">
    <property type="entry name" value="MFS_dom"/>
</dbReference>
<dbReference type="GO" id="GO:0022857">
    <property type="term" value="F:transmembrane transporter activity"/>
    <property type="evidence" value="ECO:0007669"/>
    <property type="project" value="InterPro"/>
</dbReference>
<feature type="transmembrane region" description="Helical" evidence="7">
    <location>
        <begin position="312"/>
        <end position="338"/>
    </location>
</feature>
<dbReference type="AlphaFoldDB" id="L1LFZ8"/>
<dbReference type="STRING" id="1537102.L1LFZ8"/>
<dbReference type="PANTHER" id="PTHR23505:SF52">
    <property type="entry name" value="MAJOR FACILITATOR SUPERFAMILY PROTEIN"/>
    <property type="match status" value="1"/>
</dbReference>
<feature type="transmembrane region" description="Helical" evidence="7">
    <location>
        <begin position="382"/>
        <end position="402"/>
    </location>
</feature>
<keyword evidence="5 7" id="KW-0472">Membrane</keyword>
<comment type="subcellular location">
    <subcellularLocation>
        <location evidence="1">Membrane</location>
        <topology evidence="1">Multi-pass membrane protein</topology>
    </subcellularLocation>
</comment>
<feature type="transmembrane region" description="Helical" evidence="7">
    <location>
        <begin position="91"/>
        <end position="110"/>
    </location>
</feature>
<feature type="domain" description="Major facilitator superfamily (MFS) profile" evidence="8">
    <location>
        <begin position="26"/>
        <end position="462"/>
    </location>
</feature>
<feature type="transmembrane region" description="Helical" evidence="7">
    <location>
        <begin position="438"/>
        <end position="461"/>
    </location>
</feature>
<dbReference type="PANTHER" id="PTHR23505">
    <property type="entry name" value="SPINSTER"/>
    <property type="match status" value="1"/>
</dbReference>
<comment type="similarity">
    <text evidence="6">Belongs to the major facilitator superfamily. Spinster (TC 2.A.1.49) family.</text>
</comment>
<feature type="transmembrane region" description="Helical" evidence="7">
    <location>
        <begin position="116"/>
        <end position="134"/>
    </location>
</feature>
<dbReference type="KEGG" id="beq:BEWA_043020"/>
<keyword evidence="2" id="KW-0813">Transport</keyword>
<dbReference type="RefSeq" id="XP_004833713.1">
    <property type="nucleotide sequence ID" value="XM_004833656.1"/>
</dbReference>
<dbReference type="eggNOG" id="KOG1330">
    <property type="taxonomic scope" value="Eukaryota"/>
</dbReference>
<dbReference type="SUPFAM" id="SSF52317">
    <property type="entry name" value="Class I glutamine amidotransferase-like"/>
    <property type="match status" value="1"/>
</dbReference>
<dbReference type="OrthoDB" id="440755at2759"/>
<evidence type="ECO:0000256" key="5">
    <source>
        <dbReference type="ARBA" id="ARBA00023136"/>
    </source>
</evidence>
<dbReference type="InterPro" id="IPR011701">
    <property type="entry name" value="MFS"/>
</dbReference>
<dbReference type="Gene3D" id="1.20.1250.20">
    <property type="entry name" value="MFS general substrate transporter like domains"/>
    <property type="match status" value="1"/>
</dbReference>
<gene>
    <name evidence="9" type="ORF">BEWA_043020</name>
</gene>
<evidence type="ECO:0000256" key="7">
    <source>
        <dbReference type="SAM" id="Phobius"/>
    </source>
</evidence>
<evidence type="ECO:0000313" key="9">
    <source>
        <dbReference type="EMBL" id="EKX74261.1"/>
    </source>
</evidence>
<keyword evidence="3 7" id="KW-0812">Transmembrane</keyword>
<evidence type="ECO:0000256" key="6">
    <source>
        <dbReference type="ARBA" id="ARBA00024338"/>
    </source>
</evidence>
<dbReference type="InterPro" id="IPR044770">
    <property type="entry name" value="MFS_spinster-like"/>
</dbReference>
<evidence type="ECO:0000259" key="8">
    <source>
        <dbReference type="PROSITE" id="PS50850"/>
    </source>
</evidence>
<feature type="transmembrane region" description="Helical" evidence="7">
    <location>
        <begin position="25"/>
        <end position="45"/>
    </location>
</feature>
<dbReference type="Gene3D" id="3.40.50.880">
    <property type="match status" value="1"/>
</dbReference>
<dbReference type="CDD" id="cd06174">
    <property type="entry name" value="MFS"/>
    <property type="match status" value="1"/>
</dbReference>
<dbReference type="Proteomes" id="UP000031512">
    <property type="component" value="Unassembled WGS sequence"/>
</dbReference>
<dbReference type="InterPro" id="IPR029062">
    <property type="entry name" value="Class_I_gatase-like"/>
</dbReference>
<sequence length="799" mass="88629">MEENKNVVANVPVKGKYSCLSNKHVVFSLFNLATFVEYFNLQVIFSSMRGLEMSLGFSPNQLSKLTMVEELALVSFIPIWGLLSETYEVKYLLALALLISGILSIILGAVSNYGLILVLHLFNGATMGSVTPSTQKYIVSRKDMNFGFAFGILHATMCTARLVSSITVTRLSTEVIFNTPGWRICLFSFGIFCILVSPFLFLIPKFHKDPARIIIPSEKKSIKSRINHMLSFLSASIRETFITRTSRILLVLLFFSDGPFVAFGFVTIFLQYLGLTDSNAGITTGLVVVGGLFGGVFGGLTTDYFHKKSPKYGRLIFGSLSVLVRIATFLLAFSLVTIDNMERLYPLVVVCLFLNGMTFMTVSCIDRAILADVIMPNYQSSAIAISRCVAGVASSLVFNPLMGVLTENLYGYQPIQMDLKHVPKGLIEKNAYALRNSIMIISLSTTCIVFLLYIVLCISFGRDAAWIKHRIASREERKLEDLYSTTSEEARNYHSAFKADKDDLLSVIQHLTFSMSTNCNKDLNLIIFTTCEVKAFSSKCCDSIREWLLLASTTFTPKPSINFTEINVITSDIPTITQLLQYDGVILTGSFSSIGENKPWMQKLCNTIRLCFLNEIPIYGVCFGFQIISYAFGSSFMVAPYGYNFGCLEYNLTDDALSLITPHVEHLIRENSASGLVSGDVSVHIPPDISPARIVFKSDENLKGNSFGLANKQYAIFSHNDIVTSLPNVSNIEFWDTPEHEKKDISENLSDMVAINIGSNKIAPVLGLILGNKKKKFMLSVQAHPEFDAPSGNIESAKY</sequence>
<dbReference type="VEuPathDB" id="PiroplasmaDB:BEWA_043020"/>
<evidence type="ECO:0000256" key="1">
    <source>
        <dbReference type="ARBA" id="ARBA00004141"/>
    </source>
</evidence>